<reference evidence="2" key="2">
    <citation type="submission" date="2025-08" db="UniProtKB">
        <authorList>
            <consortium name="RefSeq"/>
        </authorList>
    </citation>
    <scope>IDENTIFICATION</scope>
    <source>
        <tissue evidence="2">Young leaves</tissue>
    </source>
</reference>
<dbReference type="PANTHER" id="PTHR31050:SF3">
    <property type="entry name" value="OS08G0412800 PROTEIN"/>
    <property type="match status" value="1"/>
</dbReference>
<dbReference type="KEGG" id="pda:103722417"/>
<name>A0A8B7D235_PHODC</name>
<dbReference type="InterPro" id="IPR010683">
    <property type="entry name" value="DUF1262"/>
</dbReference>
<organism evidence="1 2">
    <name type="scientific">Phoenix dactylifera</name>
    <name type="common">Date palm</name>
    <dbReference type="NCBI Taxonomy" id="42345"/>
    <lineage>
        <taxon>Eukaryota</taxon>
        <taxon>Viridiplantae</taxon>
        <taxon>Streptophyta</taxon>
        <taxon>Embryophyta</taxon>
        <taxon>Tracheophyta</taxon>
        <taxon>Spermatophyta</taxon>
        <taxon>Magnoliopsida</taxon>
        <taxon>Liliopsida</taxon>
        <taxon>Arecaceae</taxon>
        <taxon>Coryphoideae</taxon>
        <taxon>Phoeniceae</taxon>
        <taxon>Phoenix</taxon>
    </lineage>
</organism>
<accession>A0A8B7D235</accession>
<sequence>MYVTRPLSHYYNNPNAVFDHPPEGPSSGILVIKDEEAESEQVCCWGLCKDSRIYSLPFPQNTKIKVRYTTTQHHAGGGQSHSTTHTSRDDVFFIPVTGQPLSSNRYYVIREDGRNKGKAATCSREEDMTTCCFCSFANDVASSPLDHRNIHQQVEIICQRNKFHAKAVASDGIPPQYLRRKGWQAYTSESTNYHLPEARGLDVSLRNKLPDLDFQISTQRSPAIVVGKWYCPFMFIKEGDRLKDQMKRSMFYNMTLQRFWEEIYSCENNGKEGNAVELSVGVRRHTALLNGSEIIQDRREVVDGIMWLKPVNSGDQGLGLSLAIWERMRWEEERGGWIGGEENVERVERSEVCEGENGWKKFGCYVLVERFVLKRMDGTVALAYDFKHTNKIRTKWE</sequence>
<keyword evidence="1" id="KW-1185">Reference proteome</keyword>
<dbReference type="PANTHER" id="PTHR31050">
    <property type="entry name" value="OS08G0413200 PROTEIN"/>
    <property type="match status" value="1"/>
</dbReference>
<gene>
    <name evidence="2" type="primary">LOC103722417</name>
</gene>
<evidence type="ECO:0000313" key="1">
    <source>
        <dbReference type="Proteomes" id="UP000228380"/>
    </source>
</evidence>
<proteinExistence type="predicted"/>
<evidence type="ECO:0000313" key="2">
    <source>
        <dbReference type="RefSeq" id="XP_008811194.1"/>
    </source>
</evidence>
<dbReference type="Proteomes" id="UP000228380">
    <property type="component" value="Chromosome 1"/>
</dbReference>
<dbReference type="Pfam" id="PF06880">
    <property type="entry name" value="DUF1262"/>
    <property type="match status" value="1"/>
</dbReference>
<dbReference type="RefSeq" id="XP_008811194.1">
    <property type="nucleotide sequence ID" value="XM_008812972.4"/>
</dbReference>
<dbReference type="GeneID" id="103722417"/>
<reference evidence="1" key="1">
    <citation type="journal article" date="2019" name="Nat. Commun.">
        <title>Genome-wide association mapping of date palm fruit traits.</title>
        <authorList>
            <person name="Hazzouri K.M."/>
            <person name="Gros-Balthazard M."/>
            <person name="Flowers J.M."/>
            <person name="Copetti D."/>
            <person name="Lemansour A."/>
            <person name="Lebrun M."/>
            <person name="Masmoudi K."/>
            <person name="Ferrand S."/>
            <person name="Dhar M.I."/>
            <person name="Fresquez Z.A."/>
            <person name="Rosas U."/>
            <person name="Zhang J."/>
            <person name="Talag J."/>
            <person name="Lee S."/>
            <person name="Kudrna D."/>
            <person name="Powell R.F."/>
            <person name="Leitch I.J."/>
            <person name="Krueger R.R."/>
            <person name="Wing R.A."/>
            <person name="Amiri K.M.A."/>
            <person name="Purugganan M.D."/>
        </authorList>
    </citation>
    <scope>NUCLEOTIDE SEQUENCE [LARGE SCALE GENOMIC DNA]</scope>
    <source>
        <strain evidence="1">cv. Khalas</strain>
    </source>
</reference>
<dbReference type="AlphaFoldDB" id="A0A8B7D235"/>
<dbReference type="OrthoDB" id="741151at2759"/>
<protein>
    <submittedName>
        <fullName evidence="2">Uncharacterized protein LOC103722417</fullName>
    </submittedName>
</protein>